<dbReference type="GO" id="GO:0140042">
    <property type="term" value="P:lipid droplet formation"/>
    <property type="evidence" value="ECO:0007669"/>
    <property type="project" value="UniProtKB-ARBA"/>
</dbReference>
<evidence type="ECO:0000256" key="5">
    <source>
        <dbReference type="ARBA" id="ARBA00023098"/>
    </source>
</evidence>
<evidence type="ECO:0000313" key="8">
    <source>
        <dbReference type="EMBL" id="KAJ3219231.1"/>
    </source>
</evidence>
<dbReference type="Proteomes" id="UP001211065">
    <property type="component" value="Unassembled WGS sequence"/>
</dbReference>
<evidence type="ECO:0000256" key="2">
    <source>
        <dbReference type="ARBA" id="ARBA00022692"/>
    </source>
</evidence>
<keyword evidence="9" id="KW-1185">Reference proteome</keyword>
<evidence type="ECO:0000256" key="3">
    <source>
        <dbReference type="ARBA" id="ARBA00022824"/>
    </source>
</evidence>
<keyword evidence="4 7" id="KW-1133">Transmembrane helix</keyword>
<dbReference type="GO" id="GO:0006629">
    <property type="term" value="P:lipid metabolic process"/>
    <property type="evidence" value="ECO:0007669"/>
    <property type="project" value="UniProtKB-KW"/>
</dbReference>
<evidence type="ECO:0000256" key="6">
    <source>
        <dbReference type="ARBA" id="ARBA00023136"/>
    </source>
</evidence>
<dbReference type="CDD" id="cd23995">
    <property type="entry name" value="Seipin_BSCL2_like"/>
    <property type="match status" value="1"/>
</dbReference>
<keyword evidence="6 7" id="KW-0472">Membrane</keyword>
<accession>A0AAD5TZT7</accession>
<evidence type="ECO:0000256" key="1">
    <source>
        <dbReference type="ARBA" id="ARBA00004477"/>
    </source>
</evidence>
<evidence type="ECO:0000256" key="4">
    <source>
        <dbReference type="ARBA" id="ARBA00022989"/>
    </source>
</evidence>
<name>A0AAD5TZT7_9FUNG</name>
<dbReference type="InterPro" id="IPR009617">
    <property type="entry name" value="Seipin"/>
</dbReference>
<keyword evidence="5" id="KW-0443">Lipid metabolism</keyword>
<evidence type="ECO:0000256" key="7">
    <source>
        <dbReference type="SAM" id="Phobius"/>
    </source>
</evidence>
<dbReference type="PANTHER" id="PTHR21212">
    <property type="entry name" value="BERNARDINELLI-SEIP CONGENITAL LIPODYSTROPHY 2 HOMOLOG BSCL2 PROTEIN"/>
    <property type="match status" value="1"/>
</dbReference>
<comment type="caution">
    <text evidence="8">The sequence shown here is derived from an EMBL/GenBank/DDBJ whole genome shotgun (WGS) entry which is preliminary data.</text>
</comment>
<dbReference type="GO" id="GO:0005789">
    <property type="term" value="C:endoplasmic reticulum membrane"/>
    <property type="evidence" value="ECO:0007669"/>
    <property type="project" value="UniProtKB-SubCell"/>
</dbReference>
<organism evidence="8 9">
    <name type="scientific">Clydaea vesicula</name>
    <dbReference type="NCBI Taxonomy" id="447962"/>
    <lineage>
        <taxon>Eukaryota</taxon>
        <taxon>Fungi</taxon>
        <taxon>Fungi incertae sedis</taxon>
        <taxon>Chytridiomycota</taxon>
        <taxon>Chytridiomycota incertae sedis</taxon>
        <taxon>Chytridiomycetes</taxon>
        <taxon>Lobulomycetales</taxon>
        <taxon>Lobulomycetaceae</taxon>
        <taxon>Clydaea</taxon>
    </lineage>
</organism>
<dbReference type="PANTHER" id="PTHR21212:SF0">
    <property type="entry name" value="SEIPIN"/>
    <property type="match status" value="1"/>
</dbReference>
<reference evidence="8" key="1">
    <citation type="submission" date="2020-05" db="EMBL/GenBank/DDBJ databases">
        <title>Phylogenomic resolution of chytrid fungi.</title>
        <authorList>
            <person name="Stajich J.E."/>
            <person name="Amses K."/>
            <person name="Simmons R."/>
            <person name="Seto K."/>
            <person name="Myers J."/>
            <person name="Bonds A."/>
            <person name="Quandt C.A."/>
            <person name="Barry K."/>
            <person name="Liu P."/>
            <person name="Grigoriev I."/>
            <person name="Longcore J.E."/>
            <person name="James T.Y."/>
        </authorList>
    </citation>
    <scope>NUCLEOTIDE SEQUENCE</scope>
    <source>
        <strain evidence="8">JEL0476</strain>
    </source>
</reference>
<sequence length="410" mass="48388">NIPLINQQIKDNFQELKQNPFLNEVKNVGLDIKENPYPYIESTRRNITTFVEDFHLPQEVVLEAAYKPVHDTVYPRLRPLLNTITNPETQKKILNRIIFFTMFVLLFSGALLMYTAFYNMYLPTFERSLDVYMDYDHHNGYFKTYFSILKKISLNISVFAQVDLSIPYMDSNERFFKDKERFDLKFDIEIPESDANFLKNNFMVTVTTFDNKNETLKGSTRPGLVRHKSHLLRYLNTLSKSFFLVTGLLEESQVIRVDLLENCFEDTYNPTKYATLKINERNLQIYSTKLTVRKRLQGLAYLMVNRWFITGSVFVLIFMVLETIGLYFLYLARLLKKKYFVKEVQEYEDGDMVEENSVNADPEYKTFEIDTKAEIDEFFKKKFVDDDYVDDTKDDEDAAVPDLNTLESIN</sequence>
<gene>
    <name evidence="8" type="primary">BSCL2</name>
    <name evidence="8" type="ORF">HK099_004764</name>
</gene>
<dbReference type="Pfam" id="PF06775">
    <property type="entry name" value="Seipin"/>
    <property type="match status" value="1"/>
</dbReference>
<feature type="transmembrane region" description="Helical" evidence="7">
    <location>
        <begin position="97"/>
        <end position="117"/>
    </location>
</feature>
<proteinExistence type="predicted"/>
<keyword evidence="2 7" id="KW-0812">Transmembrane</keyword>
<protein>
    <submittedName>
        <fullName evidence="8">Berardinelli-Seip congenital lipodystrophy 2 (Seipin)</fullName>
    </submittedName>
</protein>
<keyword evidence="3" id="KW-0256">Endoplasmic reticulum</keyword>
<feature type="non-terminal residue" evidence="8">
    <location>
        <position position="1"/>
    </location>
</feature>
<comment type="subcellular location">
    <subcellularLocation>
        <location evidence="1">Endoplasmic reticulum membrane</location>
        <topology evidence="1">Multi-pass membrane protein</topology>
    </subcellularLocation>
</comment>
<evidence type="ECO:0000313" key="9">
    <source>
        <dbReference type="Proteomes" id="UP001211065"/>
    </source>
</evidence>
<dbReference type="AlphaFoldDB" id="A0AAD5TZT7"/>
<dbReference type="EMBL" id="JADGJW010000347">
    <property type="protein sequence ID" value="KAJ3219231.1"/>
    <property type="molecule type" value="Genomic_DNA"/>
</dbReference>
<feature type="transmembrane region" description="Helical" evidence="7">
    <location>
        <begin position="307"/>
        <end position="332"/>
    </location>
</feature>